<evidence type="ECO:0000256" key="6">
    <source>
        <dbReference type="SAM" id="Phobius"/>
    </source>
</evidence>
<feature type="transmembrane region" description="Helical" evidence="6">
    <location>
        <begin position="135"/>
        <end position="153"/>
    </location>
</feature>
<evidence type="ECO:0000256" key="1">
    <source>
        <dbReference type="ARBA" id="ARBA00004141"/>
    </source>
</evidence>
<evidence type="ECO:0000256" key="5">
    <source>
        <dbReference type="ARBA" id="ARBA00023136"/>
    </source>
</evidence>
<dbReference type="AlphaFoldDB" id="A0A6A6HDA3"/>
<feature type="transmembrane region" description="Helical" evidence="6">
    <location>
        <begin position="92"/>
        <end position="115"/>
    </location>
</feature>
<gene>
    <name evidence="7" type="ORF">EV356DRAFT_522870</name>
</gene>
<dbReference type="OrthoDB" id="2131401at2759"/>
<dbReference type="GO" id="GO:0016020">
    <property type="term" value="C:membrane"/>
    <property type="evidence" value="ECO:0007669"/>
    <property type="project" value="UniProtKB-SubCell"/>
</dbReference>
<dbReference type="PANTHER" id="PTHR22779">
    <property type="entry name" value="SD17342P"/>
    <property type="match status" value="1"/>
</dbReference>
<reference evidence="7" key="1">
    <citation type="journal article" date="2020" name="Stud. Mycol.">
        <title>101 Dothideomycetes genomes: a test case for predicting lifestyles and emergence of pathogens.</title>
        <authorList>
            <person name="Haridas S."/>
            <person name="Albert R."/>
            <person name="Binder M."/>
            <person name="Bloem J."/>
            <person name="Labutti K."/>
            <person name="Salamov A."/>
            <person name="Andreopoulos B."/>
            <person name="Baker S."/>
            <person name="Barry K."/>
            <person name="Bills G."/>
            <person name="Bluhm B."/>
            <person name="Cannon C."/>
            <person name="Castanera R."/>
            <person name="Culley D."/>
            <person name="Daum C."/>
            <person name="Ezra D."/>
            <person name="Gonzalez J."/>
            <person name="Henrissat B."/>
            <person name="Kuo A."/>
            <person name="Liang C."/>
            <person name="Lipzen A."/>
            <person name="Lutzoni F."/>
            <person name="Magnuson J."/>
            <person name="Mondo S."/>
            <person name="Nolan M."/>
            <person name="Ohm R."/>
            <person name="Pangilinan J."/>
            <person name="Park H.-J."/>
            <person name="Ramirez L."/>
            <person name="Alfaro M."/>
            <person name="Sun H."/>
            <person name="Tritt A."/>
            <person name="Yoshinaga Y."/>
            <person name="Zwiers L.-H."/>
            <person name="Turgeon B."/>
            <person name="Goodwin S."/>
            <person name="Spatafora J."/>
            <person name="Crous P."/>
            <person name="Grigoriev I."/>
        </authorList>
    </citation>
    <scope>NUCLEOTIDE SEQUENCE</scope>
    <source>
        <strain evidence="7">Tuck. ex Michener</strain>
    </source>
</reference>
<keyword evidence="3 6" id="KW-0812">Transmembrane</keyword>
<evidence type="ECO:0000256" key="3">
    <source>
        <dbReference type="ARBA" id="ARBA00022692"/>
    </source>
</evidence>
<comment type="similarity">
    <text evidence="2">Belongs to the TMEM170 family.</text>
</comment>
<name>A0A6A6HDA3_VIRVR</name>
<evidence type="ECO:0000256" key="2">
    <source>
        <dbReference type="ARBA" id="ARBA00006325"/>
    </source>
</evidence>
<dbReference type="PANTHER" id="PTHR22779:SF6">
    <property type="entry name" value="SD17342P"/>
    <property type="match status" value="1"/>
</dbReference>
<dbReference type="Proteomes" id="UP000800092">
    <property type="component" value="Unassembled WGS sequence"/>
</dbReference>
<accession>A0A6A6HDA3</accession>
<evidence type="ECO:0000313" key="7">
    <source>
        <dbReference type="EMBL" id="KAF2235818.1"/>
    </source>
</evidence>
<sequence length="157" mass="17499">MCPIIQGLRFSRLIVFSSFLRRISNTAPLGYVTPPFPSLYWPFPVKGDQASYLYHAYDIWSFTVIWTLIFYEGVHLATSGYAVTIQWRNWKIIWVAPLVYVLIGGIEAMIAGSVIGGLLGGVYGVGIFRMSTWVPFAWGVINTLVLILSSFAIQGGL</sequence>
<evidence type="ECO:0000313" key="8">
    <source>
        <dbReference type="Proteomes" id="UP000800092"/>
    </source>
</evidence>
<dbReference type="EMBL" id="ML991789">
    <property type="protein sequence ID" value="KAF2235818.1"/>
    <property type="molecule type" value="Genomic_DNA"/>
</dbReference>
<keyword evidence="4 6" id="KW-1133">Transmembrane helix</keyword>
<comment type="subcellular location">
    <subcellularLocation>
        <location evidence="1">Membrane</location>
        <topology evidence="1">Multi-pass membrane protein</topology>
    </subcellularLocation>
</comment>
<proteinExistence type="inferred from homology"/>
<protein>
    <submittedName>
        <fullName evidence="7">Integral membrane protein</fullName>
    </submittedName>
</protein>
<keyword evidence="8" id="KW-1185">Reference proteome</keyword>
<feature type="transmembrane region" description="Helical" evidence="6">
    <location>
        <begin position="52"/>
        <end position="71"/>
    </location>
</feature>
<evidence type="ECO:0000256" key="4">
    <source>
        <dbReference type="ARBA" id="ARBA00022989"/>
    </source>
</evidence>
<organism evidence="7 8">
    <name type="scientific">Viridothelium virens</name>
    <name type="common">Speckled blister lichen</name>
    <name type="synonym">Trypethelium virens</name>
    <dbReference type="NCBI Taxonomy" id="1048519"/>
    <lineage>
        <taxon>Eukaryota</taxon>
        <taxon>Fungi</taxon>
        <taxon>Dikarya</taxon>
        <taxon>Ascomycota</taxon>
        <taxon>Pezizomycotina</taxon>
        <taxon>Dothideomycetes</taxon>
        <taxon>Dothideomycetes incertae sedis</taxon>
        <taxon>Trypetheliales</taxon>
        <taxon>Trypetheliaceae</taxon>
        <taxon>Viridothelium</taxon>
    </lineage>
</organism>
<dbReference type="InterPro" id="IPR019334">
    <property type="entry name" value="TMEM170A/B/YPR153W-like"/>
</dbReference>
<keyword evidence="5 6" id="KW-0472">Membrane</keyword>
<dbReference type="Pfam" id="PF10190">
    <property type="entry name" value="Tmemb_170"/>
    <property type="match status" value="1"/>
</dbReference>